<accession>A0AAQ3QU70</accession>
<dbReference type="NCBIfam" id="TIGR04282">
    <property type="entry name" value="glyco_like_cofC"/>
    <property type="match status" value="1"/>
</dbReference>
<dbReference type="SUPFAM" id="SSF53448">
    <property type="entry name" value="Nucleotide-diphospho-sugar transferases"/>
    <property type="match status" value="1"/>
</dbReference>
<dbReference type="InterPro" id="IPR029044">
    <property type="entry name" value="Nucleotide-diphossugar_trans"/>
</dbReference>
<evidence type="ECO:0000313" key="1">
    <source>
        <dbReference type="EMBL" id="WOO39332.1"/>
    </source>
</evidence>
<reference evidence="1 2" key="1">
    <citation type="submission" date="2023-10" db="EMBL/GenBank/DDBJ databases">
        <title>Rubellicoccus peritrichatus gen. nov., sp. nov., isolated from an algae of coral reef tank.</title>
        <authorList>
            <person name="Luo J."/>
        </authorList>
    </citation>
    <scope>NUCLEOTIDE SEQUENCE [LARGE SCALE GENOMIC DNA]</scope>
    <source>
        <strain evidence="1 2">CR14</strain>
    </source>
</reference>
<dbReference type="InterPro" id="IPR018641">
    <property type="entry name" value="Trfase_1_rSAM/seldom-assoc"/>
</dbReference>
<dbReference type="Pfam" id="PF09837">
    <property type="entry name" value="DUF2064"/>
    <property type="match status" value="1"/>
</dbReference>
<dbReference type="PANTHER" id="PTHR36529">
    <property type="entry name" value="SLL1095 PROTEIN"/>
    <property type="match status" value="1"/>
</dbReference>
<gene>
    <name evidence="1" type="ORF">RZN69_11970</name>
</gene>
<dbReference type="AlphaFoldDB" id="A0AAQ3QU70"/>
<dbReference type="RefSeq" id="WP_317831190.1">
    <property type="nucleotide sequence ID" value="NZ_CP136920.1"/>
</dbReference>
<dbReference type="KEGG" id="puo:RZN69_11970"/>
<evidence type="ECO:0000313" key="2">
    <source>
        <dbReference type="Proteomes" id="UP001304300"/>
    </source>
</evidence>
<protein>
    <submittedName>
        <fullName evidence="1">TIGR04282 family arsenosugar biosynthesis glycosyltransferase</fullName>
    </submittedName>
</protein>
<dbReference type="Proteomes" id="UP001304300">
    <property type="component" value="Chromosome"/>
</dbReference>
<dbReference type="PANTHER" id="PTHR36529:SF1">
    <property type="entry name" value="GLYCOSYLTRANSFERASE"/>
    <property type="match status" value="1"/>
</dbReference>
<organism evidence="1 2">
    <name type="scientific">Rubellicoccus peritrichatus</name>
    <dbReference type="NCBI Taxonomy" id="3080537"/>
    <lineage>
        <taxon>Bacteria</taxon>
        <taxon>Pseudomonadati</taxon>
        <taxon>Verrucomicrobiota</taxon>
        <taxon>Opitutia</taxon>
        <taxon>Puniceicoccales</taxon>
        <taxon>Cerasicoccaceae</taxon>
        <taxon>Rubellicoccus</taxon>
    </lineage>
</organism>
<dbReference type="EMBL" id="CP136920">
    <property type="protein sequence ID" value="WOO39332.1"/>
    <property type="molecule type" value="Genomic_DNA"/>
</dbReference>
<keyword evidence="2" id="KW-1185">Reference proteome</keyword>
<sequence length="217" mass="24070">MEMIFNIAMADSHSTSSSVTIKLLYMLKAPVQGAVKTRLATSIGEMDAAIAYRSMVEFQLKTLKAFDHEIHYTPAGSIDLMSNWLGADRNYFPQSEGHLGQRMLKAAEGAFQRKAKSVCLLGGDCPYLTNAIILEANLALQSHDLVIGPAKDGGYYLLAFKCTYPTLFEGIAWSTKTVFDETLSKAKQLDLKVHRLEPLEDVDEFDSWKRAKALLGK</sequence>
<name>A0AAQ3QU70_9BACT</name>
<dbReference type="Gene3D" id="3.90.550.10">
    <property type="entry name" value="Spore Coat Polysaccharide Biosynthesis Protein SpsA, Chain A"/>
    <property type="match status" value="1"/>
</dbReference>
<proteinExistence type="predicted"/>